<protein>
    <recommendedName>
        <fullName evidence="3">Methyltransferase domain-containing protein</fullName>
    </recommendedName>
</protein>
<dbReference type="PANTHER" id="PTHR39290:SF6">
    <property type="entry name" value="S-ADENOSYL-L-METHIONINE-DEPENDENT METHYLTRANSFERASES SUPERFAMILY PROTEIN"/>
    <property type="match status" value="1"/>
</dbReference>
<evidence type="ECO:0008006" key="3">
    <source>
        <dbReference type="Google" id="ProtNLM"/>
    </source>
</evidence>
<comment type="caution">
    <text evidence="1">The sequence shown here is derived from an EMBL/GenBank/DDBJ whole genome shotgun (WGS) entry which is preliminary data.</text>
</comment>
<dbReference type="EMBL" id="MCFI01000001">
    <property type="protein sequence ID" value="ORY87837.1"/>
    <property type="molecule type" value="Genomic_DNA"/>
</dbReference>
<reference evidence="1 2" key="1">
    <citation type="submission" date="2016-07" db="EMBL/GenBank/DDBJ databases">
        <title>Pervasive Adenine N6-methylation of Active Genes in Fungi.</title>
        <authorList>
            <consortium name="DOE Joint Genome Institute"/>
            <person name="Mondo S.J."/>
            <person name="Dannebaum R.O."/>
            <person name="Kuo R.C."/>
            <person name="Labutti K."/>
            <person name="Haridas S."/>
            <person name="Kuo A."/>
            <person name="Salamov A."/>
            <person name="Ahrendt S.R."/>
            <person name="Lipzen A."/>
            <person name="Sullivan W."/>
            <person name="Andreopoulos W.B."/>
            <person name="Clum A."/>
            <person name="Lindquist E."/>
            <person name="Daum C."/>
            <person name="Ramamoorthy G.K."/>
            <person name="Gryganskyi A."/>
            <person name="Culley D."/>
            <person name="Magnuson J.K."/>
            <person name="James T.Y."/>
            <person name="O'Malley M.A."/>
            <person name="Stajich J.E."/>
            <person name="Spatafora J.W."/>
            <person name="Visel A."/>
            <person name="Grigoriev I.V."/>
        </authorList>
    </citation>
    <scope>NUCLEOTIDE SEQUENCE [LARGE SCALE GENOMIC DNA]</scope>
    <source>
        <strain evidence="1 2">12-1054</strain>
    </source>
</reference>
<evidence type="ECO:0000313" key="1">
    <source>
        <dbReference type="EMBL" id="ORY87837.1"/>
    </source>
</evidence>
<sequence length="335" mass="38065">MNADDVFEIVDNDIIKTICHTFKLPPPEEDTFLYAAEGIQLKLHHVQEELKSGRKWQYQFKGQLVDVTQSDVDAYTHIFKSSTATAKLLKSFLENAKKNSTRPAIAAYLNIRRRIVPVLEAKLSRKKTHLNPFFDIWCLACKQLGFMGPLQVGGYDDPRKVHLTHSLLPIFMHHFGCAVPCWETLQLIELVAAHRLVLDVGCGNGYWTWILRNMGVQVEAVDDKSSSWRTMWIDDIVGADAVTYLKKRKSADEVLLLVYPIVGGNKLTQRILEAFKGDTVCYVGTQNANRYTAFADKTMMEYFEQRGGWQMVASSPMPSFPGKDDALQIFVRVTK</sequence>
<dbReference type="OrthoDB" id="5411518at2759"/>
<keyword evidence="2" id="KW-1185">Reference proteome</keyword>
<dbReference type="RefSeq" id="XP_040728332.1">
    <property type="nucleotide sequence ID" value="XM_040870839.1"/>
</dbReference>
<evidence type="ECO:0000313" key="2">
    <source>
        <dbReference type="Proteomes" id="UP000193685"/>
    </source>
</evidence>
<gene>
    <name evidence="1" type="ORF">BCR37DRAFT_390352</name>
</gene>
<proteinExistence type="predicted"/>
<dbReference type="PANTHER" id="PTHR39290">
    <property type="entry name" value="C3H1-TYPE DOMAIN-CONTAINING PROTEIN-RELATED"/>
    <property type="match status" value="1"/>
</dbReference>
<dbReference type="SUPFAM" id="SSF53335">
    <property type="entry name" value="S-adenosyl-L-methionine-dependent methyltransferases"/>
    <property type="match status" value="2"/>
</dbReference>
<accession>A0A1Y2FWC4</accession>
<organism evidence="1 2">
    <name type="scientific">Protomyces lactucae-debilis</name>
    <dbReference type="NCBI Taxonomy" id="2754530"/>
    <lineage>
        <taxon>Eukaryota</taxon>
        <taxon>Fungi</taxon>
        <taxon>Dikarya</taxon>
        <taxon>Ascomycota</taxon>
        <taxon>Taphrinomycotina</taxon>
        <taxon>Taphrinomycetes</taxon>
        <taxon>Taphrinales</taxon>
        <taxon>Protomycetaceae</taxon>
        <taxon>Protomyces</taxon>
    </lineage>
</organism>
<dbReference type="InterPro" id="IPR029063">
    <property type="entry name" value="SAM-dependent_MTases_sf"/>
</dbReference>
<dbReference type="Gene3D" id="3.40.50.150">
    <property type="entry name" value="Vaccinia Virus protein VP39"/>
    <property type="match status" value="1"/>
</dbReference>
<dbReference type="OMA" id="GTQNRNG"/>
<dbReference type="GeneID" id="63787438"/>
<dbReference type="Proteomes" id="UP000193685">
    <property type="component" value="Unassembled WGS sequence"/>
</dbReference>
<dbReference type="AlphaFoldDB" id="A0A1Y2FWC4"/>
<name>A0A1Y2FWC4_PROLT</name>